<name>A0ABP5DVF5_9MICO</name>
<evidence type="ECO:0000256" key="3">
    <source>
        <dbReference type="ARBA" id="ARBA00007353"/>
    </source>
</evidence>
<keyword evidence="8" id="KW-0186">Copper</keyword>
<dbReference type="Gene3D" id="3.60.140.10">
    <property type="entry name" value="CNF1/YfiH-like putative cysteine hydrolases"/>
    <property type="match status" value="1"/>
</dbReference>
<keyword evidence="4" id="KW-0808">Transferase</keyword>
<gene>
    <name evidence="13" type="primary">pgeF</name>
    <name evidence="13" type="ORF">GCM10009817_30550</name>
</gene>
<evidence type="ECO:0000256" key="5">
    <source>
        <dbReference type="ARBA" id="ARBA00022723"/>
    </source>
</evidence>
<evidence type="ECO:0000256" key="2">
    <source>
        <dbReference type="ARBA" id="ARBA00003215"/>
    </source>
</evidence>
<organism evidence="13 14">
    <name type="scientific">Terrabacter lapilli</name>
    <dbReference type="NCBI Taxonomy" id="436231"/>
    <lineage>
        <taxon>Bacteria</taxon>
        <taxon>Bacillati</taxon>
        <taxon>Actinomycetota</taxon>
        <taxon>Actinomycetes</taxon>
        <taxon>Micrococcales</taxon>
        <taxon>Intrasporangiaceae</taxon>
        <taxon>Terrabacter</taxon>
    </lineage>
</organism>
<comment type="caution">
    <text evidence="13">The sequence shown here is derived from an EMBL/GenBank/DDBJ whole genome shotgun (WGS) entry which is preliminary data.</text>
</comment>
<comment type="function">
    <text evidence="2">Purine nucleoside enzyme that catalyzes the phosphorolysis of adenosine and inosine nucleosides, yielding D-ribose 1-phosphate and the respective free bases, adenine and hypoxanthine. Also catalyzes the phosphorolysis of S-methyl-5'-thioadenosine into adenine and S-methyl-5-thio-alpha-D-ribose 1-phosphate. Also has adenosine deaminase activity.</text>
</comment>
<dbReference type="EMBL" id="BAAAPU010000009">
    <property type="protein sequence ID" value="GAA1986918.1"/>
    <property type="molecule type" value="Genomic_DNA"/>
</dbReference>
<evidence type="ECO:0000256" key="11">
    <source>
        <dbReference type="ARBA" id="ARBA00049893"/>
    </source>
</evidence>
<evidence type="ECO:0000256" key="6">
    <source>
        <dbReference type="ARBA" id="ARBA00022801"/>
    </source>
</evidence>
<evidence type="ECO:0000256" key="7">
    <source>
        <dbReference type="ARBA" id="ARBA00022833"/>
    </source>
</evidence>
<keyword evidence="5" id="KW-0479">Metal-binding</keyword>
<keyword evidence="7" id="KW-0862">Zinc</keyword>
<comment type="similarity">
    <text evidence="3 12">Belongs to the purine nucleoside phosphorylase YfiH/LACC1 family.</text>
</comment>
<evidence type="ECO:0000256" key="9">
    <source>
        <dbReference type="ARBA" id="ARBA00047989"/>
    </source>
</evidence>
<accession>A0ABP5DVF5</accession>
<evidence type="ECO:0000313" key="14">
    <source>
        <dbReference type="Proteomes" id="UP001500013"/>
    </source>
</evidence>
<evidence type="ECO:0000256" key="8">
    <source>
        <dbReference type="ARBA" id="ARBA00023008"/>
    </source>
</evidence>
<dbReference type="NCBIfam" id="TIGR00726">
    <property type="entry name" value="peptidoglycan editing factor PgeF"/>
    <property type="match status" value="1"/>
</dbReference>
<proteinExistence type="inferred from homology"/>
<protein>
    <recommendedName>
        <fullName evidence="12">Purine nucleoside phosphorylase</fullName>
    </recommendedName>
</protein>
<comment type="catalytic activity">
    <reaction evidence="1">
        <text>inosine + phosphate = alpha-D-ribose 1-phosphate + hypoxanthine</text>
        <dbReference type="Rhea" id="RHEA:27646"/>
        <dbReference type="ChEBI" id="CHEBI:17368"/>
        <dbReference type="ChEBI" id="CHEBI:17596"/>
        <dbReference type="ChEBI" id="CHEBI:43474"/>
        <dbReference type="ChEBI" id="CHEBI:57720"/>
        <dbReference type="EC" id="2.4.2.1"/>
    </reaction>
    <physiologicalReaction direction="left-to-right" evidence="1">
        <dbReference type="Rhea" id="RHEA:27647"/>
    </physiologicalReaction>
</comment>
<comment type="catalytic activity">
    <reaction evidence="10">
        <text>adenosine + phosphate = alpha-D-ribose 1-phosphate + adenine</text>
        <dbReference type="Rhea" id="RHEA:27642"/>
        <dbReference type="ChEBI" id="CHEBI:16335"/>
        <dbReference type="ChEBI" id="CHEBI:16708"/>
        <dbReference type="ChEBI" id="CHEBI:43474"/>
        <dbReference type="ChEBI" id="CHEBI:57720"/>
        <dbReference type="EC" id="2.4.2.1"/>
    </reaction>
    <physiologicalReaction direction="left-to-right" evidence="10">
        <dbReference type="Rhea" id="RHEA:27643"/>
    </physiologicalReaction>
</comment>
<dbReference type="PANTHER" id="PTHR30616:SF2">
    <property type="entry name" value="PURINE NUCLEOSIDE PHOSPHORYLASE LACC1"/>
    <property type="match status" value="1"/>
</dbReference>
<comment type="catalytic activity">
    <reaction evidence="9">
        <text>adenosine + H2O + H(+) = inosine + NH4(+)</text>
        <dbReference type="Rhea" id="RHEA:24408"/>
        <dbReference type="ChEBI" id="CHEBI:15377"/>
        <dbReference type="ChEBI" id="CHEBI:15378"/>
        <dbReference type="ChEBI" id="CHEBI:16335"/>
        <dbReference type="ChEBI" id="CHEBI:17596"/>
        <dbReference type="ChEBI" id="CHEBI:28938"/>
        <dbReference type="EC" id="3.5.4.4"/>
    </reaction>
    <physiologicalReaction direction="left-to-right" evidence="9">
        <dbReference type="Rhea" id="RHEA:24409"/>
    </physiologicalReaction>
</comment>
<dbReference type="InterPro" id="IPR011324">
    <property type="entry name" value="Cytotoxic_necrot_fac-like_cat"/>
</dbReference>
<evidence type="ECO:0000313" key="13">
    <source>
        <dbReference type="EMBL" id="GAA1986918.1"/>
    </source>
</evidence>
<reference evidence="14" key="1">
    <citation type="journal article" date="2019" name="Int. J. Syst. Evol. Microbiol.">
        <title>The Global Catalogue of Microorganisms (GCM) 10K type strain sequencing project: providing services to taxonomists for standard genome sequencing and annotation.</title>
        <authorList>
            <consortium name="The Broad Institute Genomics Platform"/>
            <consortium name="The Broad Institute Genome Sequencing Center for Infectious Disease"/>
            <person name="Wu L."/>
            <person name="Ma J."/>
        </authorList>
    </citation>
    <scope>NUCLEOTIDE SEQUENCE [LARGE SCALE GENOMIC DNA]</scope>
    <source>
        <strain evidence="14">JCM 15628</strain>
    </source>
</reference>
<dbReference type="Proteomes" id="UP001500013">
    <property type="component" value="Unassembled WGS sequence"/>
</dbReference>
<dbReference type="RefSeq" id="WP_344064341.1">
    <property type="nucleotide sequence ID" value="NZ_BAAAPU010000009.1"/>
</dbReference>
<dbReference type="CDD" id="cd16833">
    <property type="entry name" value="YfiH"/>
    <property type="match status" value="1"/>
</dbReference>
<keyword evidence="14" id="KW-1185">Reference proteome</keyword>
<dbReference type="InterPro" id="IPR003730">
    <property type="entry name" value="Cu_polyphenol_OxRdtase"/>
</dbReference>
<sequence length="248" mass="25787">MFYWRATHTPSRGVGAVELAFTGRSAGRGSGPYAGLNLGGHVGDDPADVEANREVLARQVGVTRERLLFLDQVHGCDVVEVRGPWQGDVPAADAFVTRAGDLALAVLVADCVPVLLHDGDGGVVGAVHAGRPGMVAGIVPRSVRAMRDLGAKDIAATVGPSVCGRCYEVPQDMAMKAARTSPSAAARSWTGTTAIDVAAGVVEQLAAEGVPVQWVPGCTRETADLYSYRRDGRTGRFAGVVARRAVTA</sequence>
<dbReference type="PANTHER" id="PTHR30616">
    <property type="entry name" value="UNCHARACTERIZED PROTEIN YFIH"/>
    <property type="match status" value="1"/>
</dbReference>
<comment type="catalytic activity">
    <reaction evidence="11">
        <text>S-methyl-5'-thioadenosine + phosphate = 5-(methylsulfanyl)-alpha-D-ribose 1-phosphate + adenine</text>
        <dbReference type="Rhea" id="RHEA:11852"/>
        <dbReference type="ChEBI" id="CHEBI:16708"/>
        <dbReference type="ChEBI" id="CHEBI:17509"/>
        <dbReference type="ChEBI" id="CHEBI:43474"/>
        <dbReference type="ChEBI" id="CHEBI:58533"/>
        <dbReference type="EC" id="2.4.2.28"/>
    </reaction>
    <physiologicalReaction direction="left-to-right" evidence="11">
        <dbReference type="Rhea" id="RHEA:11853"/>
    </physiologicalReaction>
</comment>
<keyword evidence="6" id="KW-0378">Hydrolase</keyword>
<dbReference type="SUPFAM" id="SSF64438">
    <property type="entry name" value="CNF1/YfiH-like putative cysteine hydrolases"/>
    <property type="match status" value="1"/>
</dbReference>
<dbReference type="InterPro" id="IPR038371">
    <property type="entry name" value="Cu_polyphenol_OxRdtase_sf"/>
</dbReference>
<evidence type="ECO:0000256" key="10">
    <source>
        <dbReference type="ARBA" id="ARBA00048968"/>
    </source>
</evidence>
<evidence type="ECO:0000256" key="12">
    <source>
        <dbReference type="RuleBase" id="RU361274"/>
    </source>
</evidence>
<evidence type="ECO:0000256" key="1">
    <source>
        <dbReference type="ARBA" id="ARBA00000553"/>
    </source>
</evidence>
<dbReference type="Pfam" id="PF02578">
    <property type="entry name" value="Cu-oxidase_4"/>
    <property type="match status" value="1"/>
</dbReference>
<evidence type="ECO:0000256" key="4">
    <source>
        <dbReference type="ARBA" id="ARBA00022679"/>
    </source>
</evidence>